<name>A0ABR1FPJ6_AURAN</name>
<feature type="compositionally biased region" description="Acidic residues" evidence="1">
    <location>
        <begin position="274"/>
        <end position="283"/>
    </location>
</feature>
<evidence type="ECO:0000313" key="2">
    <source>
        <dbReference type="EMBL" id="KAK7234994.1"/>
    </source>
</evidence>
<comment type="caution">
    <text evidence="2">The sequence shown here is derived from an EMBL/GenBank/DDBJ whole genome shotgun (WGS) entry which is preliminary data.</text>
</comment>
<feature type="region of interest" description="Disordered" evidence="1">
    <location>
        <begin position="1"/>
        <end position="431"/>
    </location>
</feature>
<feature type="compositionally biased region" description="Basic residues" evidence="1">
    <location>
        <begin position="331"/>
        <end position="342"/>
    </location>
</feature>
<feature type="compositionally biased region" description="Basic residues" evidence="1">
    <location>
        <begin position="386"/>
        <end position="400"/>
    </location>
</feature>
<reference evidence="2 3" key="1">
    <citation type="submission" date="2024-03" db="EMBL/GenBank/DDBJ databases">
        <title>Aureococcus anophagefferens CCMP1851 and Kratosvirus quantuckense: Draft genome of a second virus-susceptible host strain in the model system.</title>
        <authorList>
            <person name="Chase E."/>
            <person name="Truchon A.R."/>
            <person name="Schepens W."/>
            <person name="Wilhelm S.W."/>
        </authorList>
    </citation>
    <scope>NUCLEOTIDE SEQUENCE [LARGE SCALE GENOMIC DNA]</scope>
    <source>
        <strain evidence="2 3">CCMP1851</strain>
    </source>
</reference>
<accession>A0ABR1FPJ6</accession>
<feature type="region of interest" description="Disordered" evidence="1">
    <location>
        <begin position="620"/>
        <end position="648"/>
    </location>
</feature>
<feature type="compositionally biased region" description="Basic and acidic residues" evidence="1">
    <location>
        <begin position="66"/>
        <end position="98"/>
    </location>
</feature>
<dbReference type="EMBL" id="JBBJCI010000299">
    <property type="protein sequence ID" value="KAK7234994.1"/>
    <property type="molecule type" value="Genomic_DNA"/>
</dbReference>
<feature type="compositionally biased region" description="Low complexity" evidence="1">
    <location>
        <begin position="284"/>
        <end position="303"/>
    </location>
</feature>
<organism evidence="2 3">
    <name type="scientific">Aureococcus anophagefferens</name>
    <name type="common">Harmful bloom alga</name>
    <dbReference type="NCBI Taxonomy" id="44056"/>
    <lineage>
        <taxon>Eukaryota</taxon>
        <taxon>Sar</taxon>
        <taxon>Stramenopiles</taxon>
        <taxon>Ochrophyta</taxon>
        <taxon>Pelagophyceae</taxon>
        <taxon>Pelagomonadales</taxon>
        <taxon>Pelagomonadaceae</taxon>
        <taxon>Aureococcus</taxon>
    </lineage>
</organism>
<evidence type="ECO:0000313" key="3">
    <source>
        <dbReference type="Proteomes" id="UP001363151"/>
    </source>
</evidence>
<dbReference type="Proteomes" id="UP001363151">
    <property type="component" value="Unassembled WGS sequence"/>
</dbReference>
<protein>
    <submittedName>
        <fullName evidence="2">Uncharacterized protein</fullName>
    </submittedName>
</protein>
<proteinExistence type="predicted"/>
<feature type="compositionally biased region" description="Low complexity" evidence="1">
    <location>
        <begin position="261"/>
        <end position="273"/>
    </location>
</feature>
<feature type="compositionally biased region" description="Basic residues" evidence="1">
    <location>
        <begin position="236"/>
        <end position="246"/>
    </location>
</feature>
<sequence>MADRGKIPKKKDKLAGTTSIKPPGDAMHAAQAKNRKPEQQGAFSSGSSPAKASGGWHSRIQPTGTKPKDGGGPRTTAADKRKAQETHRPGSAKAEKKPRAAPKPAAAPLKFTNVSAAETKPKAPKAPKPAKNYPDFDDDDDAPPASPGKPADVLAELRGDSDDDDAVLGAAKPEKSNADVLAELGGDSDGDDVLGETPGAAAASDSEEDSDDVDALMERKHPKKKVEKKRNASPPPKKKPAAKKKPAVNPFNFDSDDGDDATPAAAPEPLLDAAADDDDDDDLFASPAASSPRGRSRTPAAKAPAKKSRSGARKKKADDDASSAASSPRPSAKKSRSGARKKKTDDDASSSSSPRPAKKSRSGARKPKAAASDDDDDDYEEASPRSPRKKAARKDGKRKSGGAGAPAKKKPKAPSSSSGSDSEEPLDDFFWKERDGEKVAATRRMAAVAAPSRECPHAAVAPGALASIEKYAVPSSALVWVKVGRSFYYDGRKQSGDQRPGYVLPAAELEDLGIPKPVGGEHMRVVRLFDDHAFVPWDGPKAVRASETKDFGSGRSSNYWEKGKVRTLEKDCAPVEFTHVFTLGAEAALRLAFEHDRAQGAALDPPAALDADIVAAARSRSARRRHAHRADPVRAERAAGPSSNRAAF</sequence>
<feature type="compositionally biased region" description="Basic residues" evidence="1">
    <location>
        <begin position="304"/>
        <end position="315"/>
    </location>
</feature>
<feature type="compositionally biased region" description="Acidic residues" evidence="1">
    <location>
        <begin position="205"/>
        <end position="215"/>
    </location>
</feature>
<feature type="compositionally biased region" description="Basic residues" evidence="1">
    <location>
        <begin position="356"/>
        <end position="368"/>
    </location>
</feature>
<evidence type="ECO:0000256" key="1">
    <source>
        <dbReference type="SAM" id="MobiDB-lite"/>
    </source>
</evidence>
<gene>
    <name evidence="2" type="ORF">SO694_00141080</name>
</gene>
<feature type="compositionally biased region" description="Acidic residues" evidence="1">
    <location>
        <begin position="372"/>
        <end position="381"/>
    </location>
</feature>
<feature type="compositionally biased region" description="Low complexity" evidence="1">
    <location>
        <begin position="41"/>
        <end position="55"/>
    </location>
</feature>
<keyword evidence="3" id="KW-1185">Reference proteome</keyword>